<protein>
    <submittedName>
        <fullName evidence="4">PKD repeat protein</fullName>
    </submittedName>
</protein>
<dbReference type="Gene3D" id="2.60.40.10">
    <property type="entry name" value="Immunoglobulins"/>
    <property type="match status" value="12"/>
</dbReference>
<dbReference type="SMART" id="SM00736">
    <property type="entry name" value="CADG"/>
    <property type="match status" value="1"/>
</dbReference>
<dbReference type="InterPro" id="IPR011041">
    <property type="entry name" value="Quinoprot_gluc/sorb_DH_b-prop"/>
</dbReference>
<dbReference type="Gene3D" id="2.60.120.430">
    <property type="entry name" value="Galactose-binding lectin"/>
    <property type="match status" value="6"/>
</dbReference>
<feature type="signal peptide" evidence="2">
    <location>
        <begin position="1"/>
        <end position="28"/>
    </location>
</feature>
<dbReference type="RefSeq" id="WP_111317152.1">
    <property type="nucleotide sequence ID" value="NZ_QKZT01000003.1"/>
</dbReference>
<evidence type="ECO:0000259" key="3">
    <source>
        <dbReference type="PROSITE" id="PS50093"/>
    </source>
</evidence>
<dbReference type="SUPFAM" id="SSF49299">
    <property type="entry name" value="PKD domain"/>
    <property type="match status" value="8"/>
</dbReference>
<evidence type="ECO:0000256" key="1">
    <source>
        <dbReference type="ARBA" id="ARBA00022729"/>
    </source>
</evidence>
<dbReference type="Gene3D" id="2.60.40.2340">
    <property type="match status" value="2"/>
</dbReference>
<dbReference type="PANTHER" id="PTHR46182:SF2">
    <property type="entry name" value="FI19480P1"/>
    <property type="match status" value="1"/>
</dbReference>
<keyword evidence="5" id="KW-1185">Reference proteome</keyword>
<dbReference type="InterPro" id="IPR011042">
    <property type="entry name" value="6-blade_b-propeller_TolB-like"/>
</dbReference>
<dbReference type="SUPFAM" id="SSF49313">
    <property type="entry name" value="Cadherin-like"/>
    <property type="match status" value="1"/>
</dbReference>
<dbReference type="Pfam" id="PF05345">
    <property type="entry name" value="He_PIG"/>
    <property type="match status" value="1"/>
</dbReference>
<keyword evidence="1 2" id="KW-0732">Signal</keyword>
<dbReference type="Proteomes" id="UP000248882">
    <property type="component" value="Unassembled WGS sequence"/>
</dbReference>
<feature type="domain" description="PKD" evidence="3">
    <location>
        <begin position="4755"/>
        <end position="4840"/>
    </location>
</feature>
<dbReference type="InterPro" id="IPR013783">
    <property type="entry name" value="Ig-like_fold"/>
</dbReference>
<evidence type="ECO:0000256" key="2">
    <source>
        <dbReference type="SAM" id="SignalP"/>
    </source>
</evidence>
<dbReference type="InterPro" id="IPR000601">
    <property type="entry name" value="PKD_dom"/>
</dbReference>
<name>A0A2W7R6U4_9BACT</name>
<dbReference type="PANTHER" id="PTHR46182">
    <property type="entry name" value="FI19480P1"/>
    <property type="match status" value="1"/>
</dbReference>
<dbReference type="SUPFAM" id="SSF50952">
    <property type="entry name" value="Soluble quinoprotein glucose dehydrogenase"/>
    <property type="match status" value="1"/>
</dbReference>
<dbReference type="Pfam" id="PF13205">
    <property type="entry name" value="Big_5"/>
    <property type="match status" value="2"/>
</dbReference>
<evidence type="ECO:0000313" key="5">
    <source>
        <dbReference type="Proteomes" id="UP000248882"/>
    </source>
</evidence>
<dbReference type="SMART" id="SM00089">
    <property type="entry name" value="PKD"/>
    <property type="match status" value="9"/>
</dbReference>
<dbReference type="InterPro" id="IPR022409">
    <property type="entry name" value="PKD/Chitinase_dom"/>
</dbReference>
<sequence>MVTLYKAAKRNWVLLFLAFFATAIGVNANATGTSDKGSFHLNNSKGLVYPFENLWNGPDKLAPCGGISPLDCSSVISALPINLDFSSDQGGLAETGFSMTLESSKFMTPYSVLTSYDPTRISRDGSGLTITSTRGLFYSQQPDQGTPSSANTNTQVNALGTGFIVGSQKFSVSATLVNPDFSVSSEVKSQQAGIWYGIDEDHYVKLAIVKSANTNTRKIQLQVEDMDQANAATAYLEINTANLITNTGEITLRLEFDPVANTAQGYYTLGTGEEILVTSATTEPDSRPVPASYFSGVSFDSENPSELSSFAGVYTSHRTSTGNPIVVNFKDFSVVEDFTPSDAKAIIDFSFLDQTSPASIDAVNHTIAIEVAHGVSLSNLIPTIAASPLATISPASGIAQDFSTPVIYTVTAEDGSSADWTVTVSNAAAPRTAYIENFDSYGTGVLTTVGSANWEKENGTGVNIPLNATALSAGTTHSLAFTQGAHTTDDKLLLANPITLVSGQPFYFATYFKVTSLANASNRIRTALRIDDDTPEETKWIRLQIARNAAQLIARVGLAGSGSDNGNVNIDSDQILQFIVKGVWNGTDEIGYEWSIAPKLTESATVWNTAGTHSTTGTPKIGRLFLSSIGTNNGLVGPIRISTDYSEVVTEDLNEVVVEDPFAAKINFQNESTIPPVSYLKDFGKQFGFSSVSINGTDYAYGWKSKDSGNPIDITDGSTGAGRNRITAIYDEASDFEKLAGTLVHFQGDNIRGNTGGGLAWAGENRGGESFWEIEIPNGVYEVTVGLGDKDDNNLDSRHSATIEGYTIIPAFAPTPGETKEASMIVEVTDGLLTMNGFGGYNSKITHIEIAASTGTPVSGQLTFDPNTLTTELLAGETGNFVSTLSGPGAGVLGMVIDDVENLIVKENTSFNEWFSIPTTLELGELTFSKNASTLAVGEGRSDKFIVSAAGFKPAELDVTLNVIAAQTEKAILTFDFPAATIAPVIDSEAFTVAFEVPFGTDITALAPTFTLSDGASSSPASGDALDFTSPQTYTVTASDASTQDWIVTVTVAEEVLATPCSPFSLLPCDQIVTSLPVNLTFDGSGSSLLDMNDVSTGFTVALPHSEARLANDLPITYPEVNGFEPGKLNVSGGNLVLTATQGIAFQDPPSSTANNTQVNSLGLGLDDISNKLTIETKLLALNSGGGSAQAGIWFGLDEDNFVKLDYNGGSNIEIRKEVGGLSATTGAAVNEDQIQVGIGTGNTRDITLRLVVDPLEMTITAYYAIGTGEFIQVTKSSLSELALPQVYLDGLGSGELAGKAFAGIYATYRSGTEFDATFDYFTIEEEEIAVPKVLSFDPAVVNLSAAEGEVIAPFNVSILTSDQEFEITLSDDPDSGTWLTFPDSAIIGSNQFVIKENLPAGTYQTTVTAQEKVEAGYEHAELYVNLTITSPETPPLALKINFSDPATAAPQGYLKDSGSPYGDRGNGYSYGWLNASTSQGADLTLNSRNRENANFSVVNNTLIHMQYGQVSNPNASYYLPDAKWEIELPNGVYQVKIGVGDPNIDAEGDNPIHTINAEGVSVINSYVATGAAGEATRGTNGSATVTVTDGKLTIDAGDGFNTKINYIEITGGGSASDMPRVIGVNPADAATNVSVSTSVSANSLYLPNIGGLDNSTITVSTVRLFKQGSSTAIAASVNGTGGGDAINLVPSLPLEANTTYRFEIDGVTDSEGVALESFTSTFTTGDGSTGGTTTDLDNVSFTKYGQVKSGGKYTSLVVGPDGLLYGLEIGGDIHRWTMNADGTLANEEILSAWKSGYGARTAIGFVFDPASTPTNLIAYITHLSSGLNNAPDWDGNISKLTGPNLATEQHLVTNLPRSKRDHLTNSLAFRPSEPTVLYFNQGSNSAAGAYDNAWDREESMLAGATLRLDLSKLPGTLPLDVQTTRNIEAIKAVDVNSPTLDGMYNPYYLNAPLTLFASGIRNAYDLVWHSNGQLYIPANGTAGGSNAPISIDGMRRPNGTFYDTSGDPTNYPAIPASNGNNVQRDWLFRVNPSEPIGYYGHPNPYRGEFVLNRGDVDVANAVYNNIQPDINYRGAAFDFEFNKSPNGVIEYKSNAENGNLQGAILVVRYSGSSDIIALVPDGVGGNIETFKEGIPGFTGFGDPLDLVEDVSTGNIYVADYARNEIVLLKPSNEASPKPVITVSTDKIVGDAITAGNVTYTEEILISNLGNAVLNNISYMLTGVNADQFTVSALPESLNSQNTGSFNVIFDPTSNGPKYASLTILGDNAESITIELAGLGKTNVGGNNEPSLQWILDTHLGAAAVNVGDADPTTNIITTGASTNYNTLIGDELDIQAFQRASDGPIELEVLSIYGPTDSNPVVAFGWYASGNAASVQDIFTVSNSPLVNGQTLTPIITGDLEFDPGNASFGFVSRWPYFGDRQLFSEDALNTFSGAIPHHVRVYAVPGEDNAYIIATEEHVSGFDYQDVVVIVRNVQPFSEVTPVEACSPISTLDCEDIDVTLPFALNFTGAEGGLANTGFTMVDNPSARIAIDGTPFNTAVLGFEPSKLSIANGNLTINANNGIAFVYNGTGTGTSTDVNSQINTLGAGFDADGYGNFNISTTLVDQFSDATQNSEQAGLWFGLNEDNFVKLVVDNGGRVEMRSELAAVSGNADQVISDAIANIKTSTVKLRLYVDLENDLLTAYYTVNAGAEVELGSLPLPAAFVNGNTAYNNLSFAGVFATKRRELVADVNYSFADFSIVPDNNPVVPTFGPLKINYSTAVDVAPAGYEKDSGLPFADRGNGYSYGWLTTDGVTPLDLSANTRNRDIDGASFIQNTIIHMQYQNGVPPGGSPNGTMVEGIWEVNVPNGTYSVTVGVGDLSVDGNAATIPSHTVNIEGVNAVSAFIPTGVAGDLTRVTSATVTVTVTDGKLTVDASGGHNTKIHSLEITQTGQTNLPYFTNVTPANNATNVTINEFQINVEIVTPLGYELNNSTLAGNINLYEVSAGNEIEIPTNSNDTGGGDAITLTPIEQLKENTTYVFRISGVQANVVGDVEDVLDFVTFESTFTTGTIDDEVVPIRDLAGVEFTKVPGGTELGEGTRDQRFSSLVVGPDGKLYASTIGDFASDGQIYRWNMAADGTLTDLEILTPNLEGSPHPVNGARNNNNRMIIGLVFDPNSTAENLIAYVTHSFASVSDGPEWDGKISKLTGANLNTVEDLIIHLPRSAKDHLTNSLAFDPAGNMYLSQGSNTAGGKIDPAWNNRPERLLAGAVLKIELNKLPSSLPLSVYTTDDISVINTASAGSLTMSNGTYNPYATGSPVTIFATGVRNAYDLVWHSNGWLYVPTNGTAGNNNNSPNSPSTTEYPLARRIDGLTSIPYAPALAGGETQKDWLFKTKGGTYHGHPNPFRGEFVLNHGGQTYSGLPGQAESSYKDVNKYPSTVMPDPNYLEPAYDFGKNKSPNGVIEYKSDAFGGKLQGLLMVVRFSGQDDLLVMDPKSSGDIAESYNAIPGLGGFDDPLDVVEDTKTGNIYISEYDRDDNGVARITLLRAAIPATLPTALVADPEEMIFEIEVNNGSNGTVPGRKTDTQSVDVTNEGDDTIVITGASIRNDEFGHFGSISPAGSTTLAPGESVTYSVTYAPLLNNSNLGYHGAELVLATNVEGQSEFVVGLHALKKNGFEGGNEPPLQDVVNALGIGIDVGWTSLANGTNPALEGEEVDVQQWVKAGPGVINVTPVGRYSPAETLPFGWYTNNAGIVLNEVGVLAGDLPNAQTLFPEILSGTDSFDPQSMVFGMYVTSISFGRSNYTEDELNTGGVAHRVRTYPMKDRNGVPIPNSYLVNFEDASNGDYQDYMFIIDNVIPYVDGALRLTLDPESTSITTSVNEADLITSQVTLTANGPILESEVSLSSNSPWLTLPDTFVFGTPFDVIIDKSGLGLGTFQATVSATAPNYVMDQFVVNMTITNDPEFTYQFNFQLATDLDVSPAGWIDDIGAAFGTKTTSKGPLNFGWVLPGTSTPSSAAVNGRNRDMGSNDDPLLSTFTIIGHNSVATYPQRDWMVELPNGTYAVNISVGDPEYADSYHKLDVNGQIVVDYDQENSPIAGEDFFANTQTVQVTDGILRLSLGAGGANAKPNYIRIAPYEISEQPPLVTASFDGLMTAANNYRGPVSITVGATDNSQSAEGIVRVEYTLNGGDKTAYTEAINVTNLGDYTLSVEAEDGNGNVTTQTFTFTIEPLTGASLRVENMTKVPGTQRSFPADDYYTFYRFRTPGQAVTHETNTMRLHNEGANDLVIDEINISDENDYSFEILPSGSEGTSLPLTIPAGGFRDVLVTFLSDTGTGVNGIFKETITILSNADNDGESSSTLHGGFAPQPEGGDEIDAQQVFDAFGFATSMRSSVNDAGVNTGNYIVRPSSNAPIAANVDAGYEGDLIISANFVQADPLQPVRGLQLSALHGGPGSNGAQFVQPIEIGNAVVGGMNFSHGANWYQTLLPKSGDVNSTTINADFANSITGPFRIAISGYSSAGGNNISGNRPDLAGLRIYKAIDREGNVIPNEYIALQDFVQGGCGAGSANCDWNDNTFYFINIRPEAVPTAVSIDDMNVDESVAFENDLSAFFDKGYPGNKLTYSLELVAGGEVPAWLTISELGVISGTAPADAANTYAVNVIATDLNGLIAGSLVNINVNKAPVPVIETDVDKGWAPMTVNFTGENSVDDAAIATYLWNFGDGTSNATTSNVEHVFATEGTYNVSLTVTDNTGLDSTAVMSIQVRPNGAPLAFATADVVEGMNPLTVSFDGSASVSDGTITEYLWDFGNGDTATGMTTVYTYTTKGEFTATLTITDDNSLTDQVALQIVVLENNAPIAVATSTVTEGTVPLEVSFDGSGSSDLEGDISYAWTFGDGATATGINPSHTFTTEGTYTVVLTVTDESGLTATSELEIVVATMPNFALRINAGGPELTHEGNVFAADQYFSATSKSYTNNSATVPDLYKTERSSAQQGYNYSIPVVNGTYTVNLHFAEIYFGATGGGAAGTGSRIFDVTLNNDLVLDNFDLNAEVGPQTTVIKTYEVLVTDGFVTIDLSSLAAVGGVNEPKLSAIEITGVVDLNEAPVAAFTYAPTAPEVNEEISFDGSASTDDVGVATYNWSFGDGATSDLMNPTHTYTLADTYEVELLVTDEEGATNSTTVSVVVAPENVAPVAVATATPNPVVVGETISFVGSNSTDEGELVYAWDFGDETSSTATDPTHAYESAGVYDVILTVTDAKGLQDTETIVVDVVEANVAPVAIATANKTTAFVGEEIVFTGSNSTDEGALTYAWNFGDSFSSSAADVSHIYLQAGSYTVSLIVTDAEGLTHEATVQIEIFEPNAAPLAVAGADKEIVQVGEIVTFSGSSSSDDVAIESYAWDFKDGSTSDLENPAHTFTNPGVYDVALTVTDAEGLTNSTLIQITVTIPKVDPVAIASATPNPAYLGDEVSFTGSNSTDDGELTYLWNFGDGTNSAEMNPVHTYDIAGTFTVSLTVIDSDSNLDVTMFTIEIDVPAAPEPDFAMYLNAGSVQTVSYEGKEFVGDQVSAGVTISNSYVNGAMNPSPNSLANSNRSSLSISTGSLKYEVIVPNGIYTISTYHVEDFFGIKTAGQAGKRNFDVLVEGAVLAEDVDL</sequence>
<dbReference type="InterPro" id="IPR008979">
    <property type="entry name" value="Galactose-bd-like_sf"/>
</dbReference>
<accession>A0A2W7R6U4</accession>
<feature type="domain" description="PKD" evidence="3">
    <location>
        <begin position="5434"/>
        <end position="5520"/>
    </location>
</feature>
<dbReference type="InterPro" id="IPR014755">
    <property type="entry name" value="Cu-Rt/internalin_Ig-like"/>
</dbReference>
<dbReference type="Pfam" id="PF18911">
    <property type="entry name" value="PKD_4"/>
    <property type="match status" value="8"/>
</dbReference>
<feature type="domain" description="PKD" evidence="3">
    <location>
        <begin position="5088"/>
        <end position="5173"/>
    </location>
</feature>
<feature type="domain" description="PKD" evidence="3">
    <location>
        <begin position="5360"/>
        <end position="5432"/>
    </location>
</feature>
<comment type="caution">
    <text evidence="4">The sequence shown here is derived from an EMBL/GenBank/DDBJ whole genome shotgun (WGS) entry which is preliminary data.</text>
</comment>
<dbReference type="OrthoDB" id="1488789at2"/>
<dbReference type="EMBL" id="QKZT01000003">
    <property type="protein sequence ID" value="PZX55861.1"/>
    <property type="molecule type" value="Genomic_DNA"/>
</dbReference>
<dbReference type="Gene3D" id="2.60.120.200">
    <property type="match status" value="3"/>
</dbReference>
<dbReference type="InterPro" id="IPR015919">
    <property type="entry name" value="Cadherin-like_sf"/>
</dbReference>
<dbReference type="InterPro" id="IPR006644">
    <property type="entry name" value="Cadg"/>
</dbReference>
<feature type="domain" description="PKD" evidence="3">
    <location>
        <begin position="4841"/>
        <end position="4926"/>
    </location>
</feature>
<dbReference type="GO" id="GO:0016020">
    <property type="term" value="C:membrane"/>
    <property type="evidence" value="ECO:0007669"/>
    <property type="project" value="InterPro"/>
</dbReference>
<reference evidence="4 5" key="1">
    <citation type="submission" date="2018-06" db="EMBL/GenBank/DDBJ databases">
        <title>Genomic Encyclopedia of Archaeal and Bacterial Type Strains, Phase II (KMG-II): from individual species to whole genera.</title>
        <authorList>
            <person name="Goeker M."/>
        </authorList>
    </citation>
    <scope>NUCLEOTIDE SEQUENCE [LARGE SCALE GENOMIC DNA]</scope>
    <source>
        <strain evidence="4 5">DSM 19830</strain>
    </source>
</reference>
<gene>
    <name evidence="4" type="ORF">LV85_01086</name>
</gene>
<feature type="domain" description="PKD" evidence="3">
    <location>
        <begin position="5175"/>
        <end position="5259"/>
    </location>
</feature>
<evidence type="ECO:0000313" key="4">
    <source>
        <dbReference type="EMBL" id="PZX55861.1"/>
    </source>
</evidence>
<dbReference type="PROSITE" id="PS50093">
    <property type="entry name" value="PKD"/>
    <property type="match status" value="8"/>
</dbReference>
<dbReference type="InterPro" id="IPR029865">
    <property type="entry name" value="KIAA0319-like"/>
</dbReference>
<dbReference type="GO" id="GO:0031410">
    <property type="term" value="C:cytoplasmic vesicle"/>
    <property type="evidence" value="ECO:0007669"/>
    <property type="project" value="TreeGrafter"/>
</dbReference>
<organism evidence="4 5">
    <name type="scientific">Algoriphagus chordae</name>
    <dbReference type="NCBI Taxonomy" id="237019"/>
    <lineage>
        <taxon>Bacteria</taxon>
        <taxon>Pseudomonadati</taxon>
        <taxon>Bacteroidota</taxon>
        <taxon>Cytophagia</taxon>
        <taxon>Cytophagales</taxon>
        <taxon>Cyclobacteriaceae</taxon>
        <taxon>Algoriphagus</taxon>
    </lineage>
</organism>
<feature type="domain" description="PKD" evidence="3">
    <location>
        <begin position="4668"/>
        <end position="4756"/>
    </location>
</feature>
<feature type="domain" description="PKD" evidence="3">
    <location>
        <begin position="5261"/>
        <end position="5340"/>
    </location>
</feature>
<dbReference type="Gene3D" id="2.60.40.1220">
    <property type="match status" value="1"/>
</dbReference>
<dbReference type="InterPro" id="IPR021720">
    <property type="entry name" value="Malectin_dom"/>
</dbReference>
<dbReference type="InterPro" id="IPR032812">
    <property type="entry name" value="SbsA_Ig"/>
</dbReference>
<proteinExistence type="predicted"/>
<dbReference type="GO" id="GO:0005509">
    <property type="term" value="F:calcium ion binding"/>
    <property type="evidence" value="ECO:0007669"/>
    <property type="project" value="InterPro"/>
</dbReference>
<dbReference type="InterPro" id="IPR035986">
    <property type="entry name" value="PKD_dom_sf"/>
</dbReference>
<feature type="non-terminal residue" evidence="4">
    <location>
        <position position="5634"/>
    </location>
</feature>
<feature type="chain" id="PRO_5016126002" evidence="2">
    <location>
        <begin position="29"/>
        <end position="5634"/>
    </location>
</feature>
<dbReference type="Gene3D" id="2.120.10.30">
    <property type="entry name" value="TolB, C-terminal domain"/>
    <property type="match status" value="2"/>
</dbReference>
<dbReference type="CDD" id="cd00146">
    <property type="entry name" value="PKD"/>
    <property type="match status" value="8"/>
</dbReference>
<dbReference type="Pfam" id="PF11721">
    <property type="entry name" value="Malectin"/>
    <property type="match status" value="2"/>
</dbReference>
<dbReference type="SUPFAM" id="SSF49785">
    <property type="entry name" value="Galactose-binding domain-like"/>
    <property type="match status" value="4"/>
</dbReference>